<sequence>MVSLAASCLRTFGACLLLFCVGSRGTLLFYDDLKSRPYNVSFDSRSFIIDGQRTLLLGGAVHYPRIPESEWLAVFKQMRANGLNHMQTYVFWNFHEPWFDWTEDAVSSDHKYNWQRGRGNLFKFVQLAGQAGLFVNVRISGFVCAEWENGGVPAWLNNVPGLRFRWYEERFMAEMKIFFEKTMEILEPLLAKNGGPIALLQVENEWPDPKEKDPEGKYIQWCGELAESFDAQVPWVMCNGAAANSTVSTYNGNDGEKDGFARSHFKERPNEPLAWTENEQWFGTWTGEGDWDDRAASEVAKSVANWFAVGAAHHVYYMWFGGNHIEHWAASGLTNAYADGALLHADTIPNEPKYSHLGTLHKILGDVQESMLASPLPNPAGVLVGCAGDKRAVMFEYTKGKTPVAFLLNKGSEKLSCTYRDQILEIQPDSTLIFSISDKKVIFDTHTDDTRVQREYTTVVDLNDATKWTFEQEALPSSERKHGVSASDGIRATSLLEHTVVSKGDSAYVWYSADLVVPDDSDLGQFMLSGAGEIVVEVEGRKSAAYYLVIDGKTVDGGWRSNAEKQEGGGGGALYSFKWNFSEEPEKEMRGEDLGEERLIRVDLLSVNLGVGNLIVPGVRTSGLDWKGAGAVRFRTADRDLLRDVSVLKGPEVWTHTVGLKGKSASEGNSTEAKGRDTPLTWATVSFEITREMAKSVELFEKVFVLDLGGEYLASRGSIFLDKHDLGKYWRYPCEPWVGEKEAEAKEAAQRYYYLPGEILAVPGKHTLTLFDEGGFALPAAGEGGESDMGGIRIALASLPQGMKEIRQTDSQTMGREDGNGMTLDFVSVFALRGASEATA</sequence>
<reference evidence="4" key="1">
    <citation type="submission" date="2014-11" db="EMBL/GenBank/DDBJ databases">
        <title>Molecular phylogeny of cliff fern family Woodsiaceae with morphological implications.</title>
        <authorList>
            <person name="Shao Y.-Z."/>
            <person name="Wei R."/>
            <person name="Zhang X.-C."/>
        </authorList>
    </citation>
    <scope>NUCLEOTIDE SEQUENCE</scope>
</reference>
<gene>
    <name evidence="4" type="ORF">Cvel_25640.t2.CR2</name>
</gene>
<comment type="similarity">
    <text evidence="1 2">Belongs to the glycosyl hydrolase 35 family.</text>
</comment>
<feature type="domain" description="Glycoside hydrolase 35 catalytic" evidence="3">
    <location>
        <begin position="46"/>
        <end position="362"/>
    </location>
</feature>
<dbReference type="Pfam" id="PF01301">
    <property type="entry name" value="Glyco_hydro_35"/>
    <property type="match status" value="1"/>
</dbReference>
<dbReference type="GO" id="GO:0004553">
    <property type="term" value="F:hydrolase activity, hydrolyzing O-glycosyl compounds"/>
    <property type="evidence" value="ECO:0007669"/>
    <property type="project" value="InterPro"/>
</dbReference>
<name>A0A0K6S8T0_9ALVE</name>
<dbReference type="PRINTS" id="PR00742">
    <property type="entry name" value="GLHYDRLASE35"/>
</dbReference>
<accession>A0A0K6S8T0</accession>
<evidence type="ECO:0000256" key="1">
    <source>
        <dbReference type="ARBA" id="ARBA00009809"/>
    </source>
</evidence>
<dbReference type="VEuPathDB" id="CryptoDB:Cvel_25640"/>
<dbReference type="GO" id="GO:0005975">
    <property type="term" value="P:carbohydrate metabolic process"/>
    <property type="evidence" value="ECO:0007669"/>
    <property type="project" value="InterPro"/>
</dbReference>
<dbReference type="PhylomeDB" id="A0A0K6S8T0"/>
<protein>
    <recommendedName>
        <fullName evidence="3">Glycoside hydrolase 35 catalytic domain-containing protein</fullName>
    </recommendedName>
</protein>
<dbReference type="SUPFAM" id="SSF51445">
    <property type="entry name" value="(Trans)glycosidases"/>
    <property type="match status" value="1"/>
</dbReference>
<dbReference type="Gene3D" id="3.20.20.80">
    <property type="entry name" value="Glycosidases"/>
    <property type="match status" value="1"/>
</dbReference>
<dbReference type="InterPro" id="IPR017853">
    <property type="entry name" value="GH"/>
</dbReference>
<evidence type="ECO:0000259" key="3">
    <source>
        <dbReference type="Pfam" id="PF01301"/>
    </source>
</evidence>
<dbReference type="InterPro" id="IPR031330">
    <property type="entry name" value="Gly_Hdrlase_35_cat"/>
</dbReference>
<proteinExistence type="inferred from homology"/>
<dbReference type="AlphaFoldDB" id="A0A0K6S8T0"/>
<dbReference type="EMBL" id="CDMZ01002129">
    <property type="protein sequence ID" value="CUC09960.1"/>
    <property type="molecule type" value="Genomic_DNA"/>
</dbReference>
<dbReference type="PANTHER" id="PTHR23421">
    <property type="entry name" value="BETA-GALACTOSIDASE RELATED"/>
    <property type="match status" value="1"/>
</dbReference>
<evidence type="ECO:0000256" key="2">
    <source>
        <dbReference type="RuleBase" id="RU003679"/>
    </source>
</evidence>
<evidence type="ECO:0000313" key="4">
    <source>
        <dbReference type="EMBL" id="CUC09960.1"/>
    </source>
</evidence>
<organism evidence="4">
    <name type="scientific">Chromera velia CCMP2878</name>
    <dbReference type="NCBI Taxonomy" id="1169474"/>
    <lineage>
        <taxon>Eukaryota</taxon>
        <taxon>Sar</taxon>
        <taxon>Alveolata</taxon>
        <taxon>Colpodellida</taxon>
        <taxon>Chromeraceae</taxon>
        <taxon>Chromera</taxon>
    </lineage>
</organism>
<dbReference type="InterPro" id="IPR001944">
    <property type="entry name" value="Glycoside_Hdrlase_35"/>
</dbReference>